<feature type="domain" description="DUF6596" evidence="3">
    <location>
        <begin position="183"/>
        <end position="284"/>
    </location>
</feature>
<dbReference type="SUPFAM" id="SSF88946">
    <property type="entry name" value="Sigma2 domain of RNA polymerase sigma factors"/>
    <property type="match status" value="1"/>
</dbReference>
<dbReference type="InterPro" id="IPR036388">
    <property type="entry name" value="WH-like_DNA-bd_sf"/>
</dbReference>
<dbReference type="NCBIfam" id="TIGR02937">
    <property type="entry name" value="sigma70-ECF"/>
    <property type="match status" value="1"/>
</dbReference>
<sequence>MQQDVVSQLFKTEYRKIVSVLCKLFGLEHMEIAEDIVSDVFMLACETWGLKGLPENPTAWIYLVSKNRTKDYLKRNNLFREKIQTEILKRSSADVELELDLSPKNIEDSQLQMMFAICHPSIPSEAQIALSLRLLCGFSIDEIANAFQTNKETINKRLFRAKEKLRKDDIKIEFPAASEITGRLETVATTLYLLFNEGYFSTHKDVKLQEKFCLEAMQLTYLLASNKATNYPFIQALLSLMCFHSSRFEARVDEDGENILYEKQNEALWNKELIERGKSYLYRAFEAGQISRYHYQAAIAYWHTHRADSTEKWENILQLYNHLLQIEYSPITALNRTFALYKVQGKATAIAEAEKLKLENNHLYHSLLGELYTGIDDGKAIAHFEQALELAKSKADKKVIADKLSDFR</sequence>
<dbReference type="Pfam" id="PF20239">
    <property type="entry name" value="DUF6596"/>
    <property type="match status" value="1"/>
</dbReference>
<dbReference type="STRING" id="104663.SAMN04488121_101628"/>
<dbReference type="Pfam" id="PF08281">
    <property type="entry name" value="Sigma70_r4_2"/>
    <property type="match status" value="1"/>
</dbReference>
<name>A0A1G7HWG7_CHIFI</name>
<feature type="domain" description="RNA polymerase sigma factor 70 region 4 type 2" evidence="2">
    <location>
        <begin position="121"/>
        <end position="165"/>
    </location>
</feature>
<dbReference type="Proteomes" id="UP000199045">
    <property type="component" value="Unassembled WGS sequence"/>
</dbReference>
<evidence type="ECO:0000313" key="4">
    <source>
        <dbReference type="EMBL" id="SDF04820.1"/>
    </source>
</evidence>
<protein>
    <submittedName>
        <fullName evidence="4">RNA polymerase sigma-70 factor, ECF subfamily</fullName>
    </submittedName>
</protein>
<evidence type="ECO:0000313" key="5">
    <source>
        <dbReference type="Proteomes" id="UP000199045"/>
    </source>
</evidence>
<dbReference type="GO" id="GO:0006352">
    <property type="term" value="P:DNA-templated transcription initiation"/>
    <property type="evidence" value="ECO:0007669"/>
    <property type="project" value="InterPro"/>
</dbReference>
<accession>A0A1G7HWG7</accession>
<dbReference type="PANTHER" id="PTHR47756:SF2">
    <property type="entry name" value="BLL6612 PROTEIN"/>
    <property type="match status" value="1"/>
</dbReference>
<evidence type="ECO:0000259" key="3">
    <source>
        <dbReference type="Pfam" id="PF20239"/>
    </source>
</evidence>
<dbReference type="RefSeq" id="WP_089828764.1">
    <property type="nucleotide sequence ID" value="NZ_FNBN01000001.1"/>
</dbReference>
<gene>
    <name evidence="4" type="ORF">SAMN04488121_101628</name>
</gene>
<dbReference type="AlphaFoldDB" id="A0A1G7HWG7"/>
<dbReference type="GO" id="GO:0003677">
    <property type="term" value="F:DNA binding"/>
    <property type="evidence" value="ECO:0007669"/>
    <property type="project" value="InterPro"/>
</dbReference>
<dbReference type="InterPro" id="IPR046531">
    <property type="entry name" value="DUF6596"/>
</dbReference>
<proteinExistence type="predicted"/>
<dbReference type="SUPFAM" id="SSF88659">
    <property type="entry name" value="Sigma3 and sigma4 domains of RNA polymerase sigma factors"/>
    <property type="match status" value="1"/>
</dbReference>
<evidence type="ECO:0000259" key="1">
    <source>
        <dbReference type="Pfam" id="PF04542"/>
    </source>
</evidence>
<feature type="domain" description="RNA polymerase sigma-70 region 2" evidence="1">
    <location>
        <begin position="9"/>
        <end position="77"/>
    </location>
</feature>
<dbReference type="GO" id="GO:0016987">
    <property type="term" value="F:sigma factor activity"/>
    <property type="evidence" value="ECO:0007669"/>
    <property type="project" value="InterPro"/>
</dbReference>
<dbReference type="Pfam" id="PF04542">
    <property type="entry name" value="Sigma70_r2"/>
    <property type="match status" value="1"/>
</dbReference>
<dbReference type="PANTHER" id="PTHR47756">
    <property type="entry name" value="BLL6612 PROTEIN-RELATED"/>
    <property type="match status" value="1"/>
</dbReference>
<dbReference type="InterPro" id="IPR013325">
    <property type="entry name" value="RNA_pol_sigma_r2"/>
</dbReference>
<dbReference type="InterPro" id="IPR013324">
    <property type="entry name" value="RNA_pol_sigma_r3/r4-like"/>
</dbReference>
<dbReference type="Gene3D" id="1.10.1740.10">
    <property type="match status" value="1"/>
</dbReference>
<dbReference type="InterPro" id="IPR014284">
    <property type="entry name" value="RNA_pol_sigma-70_dom"/>
</dbReference>
<evidence type="ECO:0000259" key="2">
    <source>
        <dbReference type="Pfam" id="PF08281"/>
    </source>
</evidence>
<dbReference type="InterPro" id="IPR007627">
    <property type="entry name" value="RNA_pol_sigma70_r2"/>
</dbReference>
<dbReference type="OrthoDB" id="9780299at2"/>
<dbReference type="Gene3D" id="1.10.10.10">
    <property type="entry name" value="Winged helix-like DNA-binding domain superfamily/Winged helix DNA-binding domain"/>
    <property type="match status" value="1"/>
</dbReference>
<dbReference type="InterPro" id="IPR013249">
    <property type="entry name" value="RNA_pol_sigma70_r4_t2"/>
</dbReference>
<dbReference type="EMBL" id="FNBN01000001">
    <property type="protein sequence ID" value="SDF04820.1"/>
    <property type="molecule type" value="Genomic_DNA"/>
</dbReference>
<organism evidence="4 5">
    <name type="scientific">Chitinophaga filiformis</name>
    <name type="common">Myxococcus filiformis</name>
    <name type="synonym">Flexibacter filiformis</name>
    <dbReference type="NCBI Taxonomy" id="104663"/>
    <lineage>
        <taxon>Bacteria</taxon>
        <taxon>Pseudomonadati</taxon>
        <taxon>Bacteroidota</taxon>
        <taxon>Chitinophagia</taxon>
        <taxon>Chitinophagales</taxon>
        <taxon>Chitinophagaceae</taxon>
        <taxon>Chitinophaga</taxon>
    </lineage>
</organism>
<reference evidence="4 5" key="1">
    <citation type="submission" date="2016-10" db="EMBL/GenBank/DDBJ databases">
        <authorList>
            <person name="de Groot N.N."/>
        </authorList>
    </citation>
    <scope>NUCLEOTIDE SEQUENCE [LARGE SCALE GENOMIC DNA]</scope>
    <source>
        <strain evidence="4 5">DSM 527</strain>
    </source>
</reference>